<gene>
    <name evidence="1" type="ORF">CFP56_013452</name>
</gene>
<sequence>MFVFTRWCACHPIGMLVTLVGVRPYLSMCLLSIGTFTRRYACHPNGMLVTLVSVRPCHPIAQARLMITPEQEDFLNWILTVIRTLDLLTRLALVHRNDLRPTAKPLWRPIISVYHLGILKAIWVVSNEANGESHKCILCG</sequence>
<evidence type="ECO:0000313" key="2">
    <source>
        <dbReference type="Proteomes" id="UP000237347"/>
    </source>
</evidence>
<dbReference type="Proteomes" id="UP000237347">
    <property type="component" value="Unassembled WGS sequence"/>
</dbReference>
<keyword evidence="2" id="KW-1185">Reference proteome</keyword>
<name>A0AAW0KT41_QUESU</name>
<evidence type="ECO:0000313" key="1">
    <source>
        <dbReference type="EMBL" id="KAK7842763.1"/>
    </source>
</evidence>
<evidence type="ECO:0008006" key="3">
    <source>
        <dbReference type="Google" id="ProtNLM"/>
    </source>
</evidence>
<dbReference type="EMBL" id="PKMF04000216">
    <property type="protein sequence ID" value="KAK7842763.1"/>
    <property type="molecule type" value="Genomic_DNA"/>
</dbReference>
<proteinExistence type="predicted"/>
<reference evidence="1 2" key="1">
    <citation type="journal article" date="2018" name="Sci. Data">
        <title>The draft genome sequence of cork oak.</title>
        <authorList>
            <person name="Ramos A.M."/>
            <person name="Usie A."/>
            <person name="Barbosa P."/>
            <person name="Barros P.M."/>
            <person name="Capote T."/>
            <person name="Chaves I."/>
            <person name="Simoes F."/>
            <person name="Abreu I."/>
            <person name="Carrasquinho I."/>
            <person name="Faro C."/>
            <person name="Guimaraes J.B."/>
            <person name="Mendonca D."/>
            <person name="Nobrega F."/>
            <person name="Rodrigues L."/>
            <person name="Saibo N.J.M."/>
            <person name="Varela M.C."/>
            <person name="Egas C."/>
            <person name="Matos J."/>
            <person name="Miguel C.M."/>
            <person name="Oliveira M.M."/>
            <person name="Ricardo C.P."/>
            <person name="Goncalves S."/>
        </authorList>
    </citation>
    <scope>NUCLEOTIDE SEQUENCE [LARGE SCALE GENOMIC DNA]</scope>
    <source>
        <strain evidence="2">cv. HL8</strain>
    </source>
</reference>
<organism evidence="1 2">
    <name type="scientific">Quercus suber</name>
    <name type="common">Cork oak</name>
    <dbReference type="NCBI Taxonomy" id="58331"/>
    <lineage>
        <taxon>Eukaryota</taxon>
        <taxon>Viridiplantae</taxon>
        <taxon>Streptophyta</taxon>
        <taxon>Embryophyta</taxon>
        <taxon>Tracheophyta</taxon>
        <taxon>Spermatophyta</taxon>
        <taxon>Magnoliopsida</taxon>
        <taxon>eudicotyledons</taxon>
        <taxon>Gunneridae</taxon>
        <taxon>Pentapetalae</taxon>
        <taxon>rosids</taxon>
        <taxon>fabids</taxon>
        <taxon>Fagales</taxon>
        <taxon>Fagaceae</taxon>
        <taxon>Quercus</taxon>
    </lineage>
</organism>
<accession>A0AAW0KT41</accession>
<protein>
    <recommendedName>
        <fullName evidence="3">Secreted protein</fullName>
    </recommendedName>
</protein>
<comment type="caution">
    <text evidence="1">The sequence shown here is derived from an EMBL/GenBank/DDBJ whole genome shotgun (WGS) entry which is preliminary data.</text>
</comment>
<dbReference type="AlphaFoldDB" id="A0AAW0KT41"/>